<name>A0A485L9B1_9STRA</name>
<protein>
    <submittedName>
        <fullName evidence="2">Aste57867_18018 protein</fullName>
    </submittedName>
</protein>
<accession>A0A485L9B1</accession>
<dbReference type="EMBL" id="CAADRA010006391">
    <property type="protein sequence ID" value="VFT94757.1"/>
    <property type="molecule type" value="Genomic_DNA"/>
</dbReference>
<sequence>MWEAKAKALDATKLEHEAHTATFMAELTAKWEAEVAALEALQRTHADVLTQHDEKTIVATELQVALAALAAEKDLWVQKYHELDAHQAKQEEEWTARVLEVTHKWEAEAATAQTLALQFKGRELAEAAKHEDKAAEVHGALAREKEEWATKYHTLHASQKTREAAYAAQEESWNQTVADLTSRWEAAVAKLQDAQRACDDMEARLVQDQAAGSTADPTTSSTTTTLVESSQFWTPIIHVACLVGGIAFGMKIYSN</sequence>
<evidence type="ECO:0000313" key="2">
    <source>
        <dbReference type="EMBL" id="VFT94757.1"/>
    </source>
</evidence>
<evidence type="ECO:0000313" key="1">
    <source>
        <dbReference type="EMBL" id="KAF0690616.1"/>
    </source>
</evidence>
<evidence type="ECO:0000313" key="3">
    <source>
        <dbReference type="Proteomes" id="UP000332933"/>
    </source>
</evidence>
<proteinExistence type="predicted"/>
<dbReference type="Proteomes" id="UP000332933">
    <property type="component" value="Unassembled WGS sequence"/>
</dbReference>
<reference evidence="1" key="2">
    <citation type="submission" date="2019-06" db="EMBL/GenBank/DDBJ databases">
        <title>Genomics analysis of Aphanomyces spp. identifies a new class of oomycete effector associated with host adaptation.</title>
        <authorList>
            <person name="Gaulin E."/>
        </authorList>
    </citation>
    <scope>NUCLEOTIDE SEQUENCE</scope>
    <source>
        <strain evidence="1">CBS 578.67</strain>
    </source>
</reference>
<keyword evidence="3" id="KW-1185">Reference proteome</keyword>
<dbReference type="AlphaFoldDB" id="A0A485L9B1"/>
<gene>
    <name evidence="2" type="primary">Aste57867_18018</name>
    <name evidence="1" type="ORF">As57867_017956</name>
    <name evidence="2" type="ORF">ASTE57867_18018</name>
</gene>
<dbReference type="EMBL" id="VJMH01006370">
    <property type="protein sequence ID" value="KAF0690616.1"/>
    <property type="molecule type" value="Genomic_DNA"/>
</dbReference>
<organism evidence="2 3">
    <name type="scientific">Aphanomyces stellatus</name>
    <dbReference type="NCBI Taxonomy" id="120398"/>
    <lineage>
        <taxon>Eukaryota</taxon>
        <taxon>Sar</taxon>
        <taxon>Stramenopiles</taxon>
        <taxon>Oomycota</taxon>
        <taxon>Saprolegniomycetes</taxon>
        <taxon>Saprolegniales</taxon>
        <taxon>Verrucalvaceae</taxon>
        <taxon>Aphanomyces</taxon>
    </lineage>
</organism>
<reference evidence="2 3" key="1">
    <citation type="submission" date="2019-03" db="EMBL/GenBank/DDBJ databases">
        <authorList>
            <person name="Gaulin E."/>
            <person name="Dumas B."/>
        </authorList>
    </citation>
    <scope>NUCLEOTIDE SEQUENCE [LARGE SCALE GENOMIC DNA]</scope>
    <source>
        <strain evidence="2">CBS 568.67</strain>
    </source>
</reference>